<dbReference type="OrthoDB" id="9803286at2"/>
<comment type="caution">
    <text evidence="4">The sequence shown here is derived from an EMBL/GenBank/DDBJ whole genome shotgun (WGS) entry which is preliminary data.</text>
</comment>
<comment type="similarity">
    <text evidence="1">Belongs to the complex I 30 kDa subunit family.</text>
</comment>
<evidence type="ECO:0000259" key="3">
    <source>
        <dbReference type="Pfam" id="PF00329"/>
    </source>
</evidence>
<dbReference type="RefSeq" id="WP_020885943.1">
    <property type="nucleotide sequence ID" value="NZ_ATHI01000004.1"/>
</dbReference>
<dbReference type="PANTHER" id="PTHR10884:SF14">
    <property type="entry name" value="NADH DEHYDROGENASE [UBIQUINONE] IRON-SULFUR PROTEIN 3, MITOCHONDRIAL"/>
    <property type="match status" value="1"/>
</dbReference>
<organism evidence="4 5">
    <name type="scientific">Alkalidesulfovibrio alkalitolerans DSM 16529</name>
    <dbReference type="NCBI Taxonomy" id="1121439"/>
    <lineage>
        <taxon>Bacteria</taxon>
        <taxon>Pseudomonadati</taxon>
        <taxon>Thermodesulfobacteriota</taxon>
        <taxon>Desulfovibrionia</taxon>
        <taxon>Desulfovibrionales</taxon>
        <taxon>Desulfovibrionaceae</taxon>
        <taxon>Alkalidesulfovibrio</taxon>
    </lineage>
</organism>
<dbReference type="eggNOG" id="COG0852">
    <property type="taxonomic scope" value="Bacteria"/>
</dbReference>
<dbReference type="GO" id="GO:0008137">
    <property type="term" value="F:NADH dehydrogenase (ubiquinone) activity"/>
    <property type="evidence" value="ECO:0007669"/>
    <property type="project" value="InterPro"/>
</dbReference>
<dbReference type="AlphaFoldDB" id="S7TF62"/>
<dbReference type="InterPro" id="IPR037232">
    <property type="entry name" value="NADH_quin_OxRdtase_su_C/D-like"/>
</dbReference>
<dbReference type="InterPro" id="IPR001268">
    <property type="entry name" value="NADH_UbQ_OxRdtase_30kDa_su"/>
</dbReference>
<dbReference type="Pfam" id="PF00329">
    <property type="entry name" value="Complex1_30kDa"/>
    <property type="match status" value="1"/>
</dbReference>
<sequence>MSRNLAFPKLCAIGGDMTHMGVSEIHHVKPSQIRGAASVLLDKGWFIETIVCLDMREGLLTTYLFAHFSEPGRILVRVLVDRETPEIPSIADIYQGAEWHEREAMELSGVRFTDNPNPLPLLLAEDQIEPPLARAFDDRKPLSNIVDEFIKAECWPAFVSREEIEAAAAAKAEAEAKATAEAATATNAKEDGQ</sequence>
<accession>S7TF62</accession>
<reference evidence="4 5" key="1">
    <citation type="journal article" date="2013" name="Genome Announc.">
        <title>Draft genome sequences for three mercury-methylating, sulfate-reducing bacteria.</title>
        <authorList>
            <person name="Brown S.D."/>
            <person name="Hurt R.A.Jr."/>
            <person name="Gilmour C.C."/>
            <person name="Elias D.A."/>
        </authorList>
    </citation>
    <scope>NUCLEOTIDE SEQUENCE [LARGE SCALE GENOMIC DNA]</scope>
    <source>
        <strain evidence="4 5">DSM 16529</strain>
    </source>
</reference>
<dbReference type="EMBL" id="ATHI01000004">
    <property type="protein sequence ID" value="EPR35356.1"/>
    <property type="molecule type" value="Genomic_DNA"/>
</dbReference>
<feature type="region of interest" description="Disordered" evidence="2">
    <location>
        <begin position="172"/>
        <end position="193"/>
    </location>
</feature>
<keyword evidence="5" id="KW-1185">Reference proteome</keyword>
<dbReference type="SUPFAM" id="SSF143243">
    <property type="entry name" value="Nqo5-like"/>
    <property type="match status" value="1"/>
</dbReference>
<keyword evidence="4" id="KW-0830">Ubiquinone</keyword>
<dbReference type="Gene3D" id="3.30.460.80">
    <property type="entry name" value="NADH:ubiquinone oxidoreductase, 30kDa subunit"/>
    <property type="match status" value="1"/>
</dbReference>
<protein>
    <submittedName>
        <fullName evidence="4">NADH dehydrogenase (Ubiquinone) 30 kDa subunit</fullName>
    </submittedName>
</protein>
<feature type="domain" description="NADH:ubiquinone oxidoreductase 30kDa subunit" evidence="3">
    <location>
        <begin position="27"/>
        <end position="137"/>
    </location>
</feature>
<evidence type="ECO:0000313" key="5">
    <source>
        <dbReference type="Proteomes" id="UP000014975"/>
    </source>
</evidence>
<dbReference type="PANTHER" id="PTHR10884">
    <property type="entry name" value="NADH DEHYDROGENASE UBIQUINONE IRON-SULFUR PROTEIN 3"/>
    <property type="match status" value="1"/>
</dbReference>
<dbReference type="Proteomes" id="UP000014975">
    <property type="component" value="Unassembled WGS sequence"/>
</dbReference>
<dbReference type="STRING" id="1121439.dsat_2057"/>
<evidence type="ECO:0000313" key="4">
    <source>
        <dbReference type="EMBL" id="EPR35356.1"/>
    </source>
</evidence>
<dbReference type="PATRIC" id="fig|1121439.3.peg.441"/>
<evidence type="ECO:0000256" key="1">
    <source>
        <dbReference type="ARBA" id="ARBA00007569"/>
    </source>
</evidence>
<proteinExistence type="inferred from homology"/>
<gene>
    <name evidence="4" type="ORF">dsat_2057</name>
</gene>
<name>S7TF62_9BACT</name>
<evidence type="ECO:0000256" key="2">
    <source>
        <dbReference type="SAM" id="MobiDB-lite"/>
    </source>
</evidence>